<proteinExistence type="predicted"/>
<keyword evidence="3" id="KW-1185">Reference proteome</keyword>
<sequence>MSTMKHNKSRMYDTKSHVSHTSQSYTNVETKPGKEQRHELHDKYVHPVKEPQSNAPQDYKMSLNRESIGRQKDREIEEQEAEIIAKKDARQKQKMPAKP</sequence>
<evidence type="ECO:0000313" key="2">
    <source>
        <dbReference type="EMBL" id="CAG8601214.1"/>
    </source>
</evidence>
<accession>A0A9N9GER9</accession>
<comment type="caution">
    <text evidence="2">The sequence shown here is derived from an EMBL/GenBank/DDBJ whole genome shotgun (WGS) entry which is preliminary data.</text>
</comment>
<protein>
    <submittedName>
        <fullName evidence="2">14286_t:CDS:1</fullName>
    </submittedName>
</protein>
<evidence type="ECO:0000313" key="3">
    <source>
        <dbReference type="Proteomes" id="UP000789508"/>
    </source>
</evidence>
<organism evidence="2 3">
    <name type="scientific">Ambispora leptoticha</name>
    <dbReference type="NCBI Taxonomy" id="144679"/>
    <lineage>
        <taxon>Eukaryota</taxon>
        <taxon>Fungi</taxon>
        <taxon>Fungi incertae sedis</taxon>
        <taxon>Mucoromycota</taxon>
        <taxon>Glomeromycotina</taxon>
        <taxon>Glomeromycetes</taxon>
        <taxon>Archaeosporales</taxon>
        <taxon>Ambisporaceae</taxon>
        <taxon>Ambispora</taxon>
    </lineage>
</organism>
<dbReference type="Proteomes" id="UP000789508">
    <property type="component" value="Unassembled WGS sequence"/>
</dbReference>
<evidence type="ECO:0000256" key="1">
    <source>
        <dbReference type="SAM" id="MobiDB-lite"/>
    </source>
</evidence>
<dbReference type="EMBL" id="CAJVPS010004237">
    <property type="protein sequence ID" value="CAG8601214.1"/>
    <property type="molecule type" value="Genomic_DNA"/>
</dbReference>
<dbReference type="OrthoDB" id="2320881at2759"/>
<feature type="compositionally biased region" description="Polar residues" evidence="1">
    <location>
        <begin position="19"/>
        <end position="29"/>
    </location>
</feature>
<feature type="region of interest" description="Disordered" evidence="1">
    <location>
        <begin position="1"/>
        <end position="76"/>
    </location>
</feature>
<gene>
    <name evidence="2" type="ORF">ALEPTO_LOCUS8154</name>
</gene>
<feature type="compositionally biased region" description="Basic and acidic residues" evidence="1">
    <location>
        <begin position="31"/>
        <end position="49"/>
    </location>
</feature>
<reference evidence="2" key="1">
    <citation type="submission" date="2021-06" db="EMBL/GenBank/DDBJ databases">
        <authorList>
            <person name="Kallberg Y."/>
            <person name="Tangrot J."/>
            <person name="Rosling A."/>
        </authorList>
    </citation>
    <scope>NUCLEOTIDE SEQUENCE</scope>
    <source>
        <strain evidence="2">FL130A</strain>
    </source>
</reference>
<name>A0A9N9GER9_9GLOM</name>
<dbReference type="AlphaFoldDB" id="A0A9N9GER9"/>